<keyword evidence="1" id="KW-0472">Membrane</keyword>
<organism evidence="2 3">
    <name type="scientific">Nicoletella semolina</name>
    <dbReference type="NCBI Taxonomy" id="271160"/>
    <lineage>
        <taxon>Bacteria</taxon>
        <taxon>Pseudomonadati</taxon>
        <taxon>Pseudomonadota</taxon>
        <taxon>Gammaproteobacteria</taxon>
        <taxon>Pasteurellales</taxon>
        <taxon>Pasteurellaceae</taxon>
        <taxon>Nicoletella</taxon>
    </lineage>
</organism>
<dbReference type="EMBL" id="SLXJ01000006">
    <property type="protein sequence ID" value="TCP17425.1"/>
    <property type="molecule type" value="Genomic_DNA"/>
</dbReference>
<proteinExistence type="predicted"/>
<protein>
    <submittedName>
        <fullName evidence="2">Prepilin peptidase dependent protein C</fullName>
    </submittedName>
</protein>
<evidence type="ECO:0000313" key="2">
    <source>
        <dbReference type="EMBL" id="TCP17425.1"/>
    </source>
</evidence>
<keyword evidence="1" id="KW-1133">Transmembrane helix</keyword>
<dbReference type="InterPro" id="IPR020511">
    <property type="entry name" value="Uncharacterised_HI0941"/>
</dbReference>
<reference evidence="2 3" key="1">
    <citation type="submission" date="2019-03" db="EMBL/GenBank/DDBJ databases">
        <title>Genomic Encyclopedia of Type Strains, Phase IV (KMG-IV): sequencing the most valuable type-strain genomes for metagenomic binning, comparative biology and taxonomic classification.</title>
        <authorList>
            <person name="Goeker M."/>
        </authorList>
    </citation>
    <scope>NUCLEOTIDE SEQUENCE [LARGE SCALE GENOMIC DNA]</scope>
    <source>
        <strain evidence="2 3">DSM 16380</strain>
    </source>
</reference>
<sequence>MRNKLNASSGIALLIAVNLFAILYLSYNKWQSQQNRQLNLIYQKQQALQIAENQIALKMANLPCERSVKQNDVVFHITCYLPNKIIINFPTGEVTITKPDRLQAKKEVNYP</sequence>
<evidence type="ECO:0000256" key="1">
    <source>
        <dbReference type="SAM" id="Phobius"/>
    </source>
</evidence>
<dbReference type="AlphaFoldDB" id="A0A4R2N949"/>
<comment type="caution">
    <text evidence="2">The sequence shown here is derived from an EMBL/GenBank/DDBJ whole genome shotgun (WGS) entry which is preliminary data.</text>
</comment>
<name>A0A4R2N949_9PAST</name>
<dbReference type="Proteomes" id="UP000295537">
    <property type="component" value="Unassembled WGS sequence"/>
</dbReference>
<keyword evidence="1" id="KW-0812">Transmembrane</keyword>
<evidence type="ECO:0000313" key="3">
    <source>
        <dbReference type="Proteomes" id="UP000295537"/>
    </source>
</evidence>
<dbReference type="OrthoDB" id="5690594at2"/>
<feature type="transmembrane region" description="Helical" evidence="1">
    <location>
        <begin position="6"/>
        <end position="27"/>
    </location>
</feature>
<accession>A0A4R2N949</accession>
<dbReference type="Pfam" id="PF17344">
    <property type="entry name" value="DUF5374"/>
    <property type="match status" value="1"/>
</dbReference>
<keyword evidence="3" id="KW-1185">Reference proteome</keyword>
<dbReference type="RefSeq" id="WP_132501345.1">
    <property type="nucleotide sequence ID" value="NZ_LVXA01000001.1"/>
</dbReference>
<gene>
    <name evidence="2" type="ORF">EV693_106115</name>
</gene>